<proteinExistence type="predicted"/>
<gene>
    <name evidence="2" type="ORF">NYO98_04815</name>
</gene>
<keyword evidence="2" id="KW-0413">Isomerase</keyword>
<organism evidence="2 3">
    <name type="scientific">Nocardioides pini</name>
    <dbReference type="NCBI Taxonomy" id="2975053"/>
    <lineage>
        <taxon>Bacteria</taxon>
        <taxon>Bacillati</taxon>
        <taxon>Actinomycetota</taxon>
        <taxon>Actinomycetes</taxon>
        <taxon>Propionibacteriales</taxon>
        <taxon>Nocardioidaceae</taxon>
        <taxon>Nocardioides</taxon>
    </lineage>
</organism>
<reference evidence="2" key="1">
    <citation type="submission" date="2022-08" db="EMBL/GenBank/DDBJ databases">
        <title>Genome sequencing of Nocardioides sp. STR2.</title>
        <authorList>
            <person name="So Y."/>
        </authorList>
    </citation>
    <scope>NUCLEOTIDE SEQUENCE</scope>
    <source>
        <strain evidence="2">STR2</strain>
    </source>
</reference>
<accession>A0ABT4CCH2</accession>
<name>A0ABT4CCH2_9ACTN</name>
<dbReference type="RefSeq" id="WP_268110388.1">
    <property type="nucleotide sequence ID" value="NZ_JAPPUX010000001.1"/>
</dbReference>
<dbReference type="NCBIfam" id="TIGR03083">
    <property type="entry name" value="maleylpyruvate isomerase family mycothiol-dependent enzyme"/>
    <property type="match status" value="1"/>
</dbReference>
<dbReference type="InterPro" id="IPR017517">
    <property type="entry name" value="Maleyloyr_isom"/>
</dbReference>
<dbReference type="GO" id="GO:0016853">
    <property type="term" value="F:isomerase activity"/>
    <property type="evidence" value="ECO:0007669"/>
    <property type="project" value="UniProtKB-KW"/>
</dbReference>
<sequence length="211" mass="23069">MDDDDIFARTTHNRMLIADLLESLSAEQWDAPTLCAGWSVRRLAGHLLQPMLVGFGRFFLTAVRHRGNTEATVDQLARMLADRPPAESVSLLRQHAHDRVRPPRVGPMGPFAETCVHLRDIARPLGLEADVPRADWVTLLDYLTTREVAPALVAPRRLEGIALTATDAARRWGSGLEVWGPAEGLAMVVTGRTSVASDLNGPGLPRLLAMS</sequence>
<dbReference type="SUPFAM" id="SSF109854">
    <property type="entry name" value="DinB/YfiT-like putative metalloenzymes"/>
    <property type="match status" value="1"/>
</dbReference>
<keyword evidence="3" id="KW-1185">Reference proteome</keyword>
<protein>
    <submittedName>
        <fullName evidence="2">Maleylpyruvate isomerase family mycothiol-dependent enzyme</fullName>
    </submittedName>
</protein>
<dbReference type="InterPro" id="IPR024344">
    <property type="entry name" value="MDMPI_metal-binding"/>
</dbReference>
<comment type="caution">
    <text evidence="2">The sequence shown here is derived from an EMBL/GenBank/DDBJ whole genome shotgun (WGS) entry which is preliminary data.</text>
</comment>
<dbReference type="InterPro" id="IPR034660">
    <property type="entry name" value="DinB/YfiT-like"/>
</dbReference>
<dbReference type="Pfam" id="PF11716">
    <property type="entry name" value="MDMPI_N"/>
    <property type="match status" value="1"/>
</dbReference>
<evidence type="ECO:0000313" key="2">
    <source>
        <dbReference type="EMBL" id="MCY4725592.1"/>
    </source>
</evidence>
<feature type="domain" description="Mycothiol-dependent maleylpyruvate isomerase metal-binding" evidence="1">
    <location>
        <begin position="17"/>
        <end position="101"/>
    </location>
</feature>
<dbReference type="EMBL" id="JAPPUX010000001">
    <property type="protein sequence ID" value="MCY4725592.1"/>
    <property type="molecule type" value="Genomic_DNA"/>
</dbReference>
<evidence type="ECO:0000259" key="1">
    <source>
        <dbReference type="Pfam" id="PF11716"/>
    </source>
</evidence>
<evidence type="ECO:0000313" key="3">
    <source>
        <dbReference type="Proteomes" id="UP001074726"/>
    </source>
</evidence>
<dbReference type="Proteomes" id="UP001074726">
    <property type="component" value="Unassembled WGS sequence"/>
</dbReference>
<dbReference type="Gene3D" id="1.20.120.450">
    <property type="entry name" value="dinb family like domain"/>
    <property type="match status" value="1"/>
</dbReference>